<dbReference type="Proteomes" id="UP001273505">
    <property type="component" value="Unassembled WGS sequence"/>
</dbReference>
<comment type="caution">
    <text evidence="1">The sequence shown here is derived from an EMBL/GenBank/DDBJ whole genome shotgun (WGS) entry which is preliminary data.</text>
</comment>
<dbReference type="RefSeq" id="WP_302724064.1">
    <property type="nucleotide sequence ID" value="NZ_JAULRU010000731.1"/>
</dbReference>
<organism evidence="1 2">
    <name type="scientific">Gilvimarinus gilvus</name>
    <dbReference type="NCBI Taxonomy" id="3058038"/>
    <lineage>
        <taxon>Bacteria</taxon>
        <taxon>Pseudomonadati</taxon>
        <taxon>Pseudomonadota</taxon>
        <taxon>Gammaproteobacteria</taxon>
        <taxon>Cellvibrionales</taxon>
        <taxon>Cellvibrionaceae</taxon>
        <taxon>Gilvimarinus</taxon>
    </lineage>
</organism>
<reference evidence="1 2" key="1">
    <citation type="submission" date="2023-11" db="EMBL/GenBank/DDBJ databases">
        <title>Gilvimarinus fulvus sp. nov., isolated from the surface of Kelp.</title>
        <authorList>
            <person name="Sun Y.Y."/>
            <person name="Gong Y."/>
            <person name="Du Z.J."/>
        </authorList>
    </citation>
    <scope>NUCLEOTIDE SEQUENCE [LARGE SCALE GENOMIC DNA]</scope>
    <source>
        <strain evidence="1 2">SDUM040013</strain>
    </source>
</reference>
<name>A0ABU4RYN0_9GAMM</name>
<evidence type="ECO:0000313" key="2">
    <source>
        <dbReference type="Proteomes" id="UP001273505"/>
    </source>
</evidence>
<dbReference type="EMBL" id="JAXAFO010000006">
    <property type="protein sequence ID" value="MDX6848733.1"/>
    <property type="molecule type" value="Genomic_DNA"/>
</dbReference>
<protein>
    <submittedName>
        <fullName evidence="1">Uncharacterized protein</fullName>
    </submittedName>
</protein>
<gene>
    <name evidence="1" type="ORF">SCD92_05135</name>
</gene>
<sequence length="196" mass="21417">MQRCIQPLTRGKGIAKLAQGVQLLLLCLLLSLPSQSLVADSFSDRRAHVGIKLFRTLLAAEQNVTSDAGDDIYFVYVTDQTLAEQHALQFNESTAYSGTPPAKTIALDAISHTKNFTPRALFISQKLNSNELATVVHYTIEQHIISFSPYEGDVEGGVLGGLSVEATIKPLINITTLESSGIDIKSFYLKVAKRHE</sequence>
<accession>A0ABU4RYN0</accession>
<proteinExistence type="predicted"/>
<evidence type="ECO:0000313" key="1">
    <source>
        <dbReference type="EMBL" id="MDX6848733.1"/>
    </source>
</evidence>
<keyword evidence="2" id="KW-1185">Reference proteome</keyword>